<keyword evidence="9" id="KW-1185">Reference proteome</keyword>
<dbReference type="PANTHER" id="PTHR43711:SF1">
    <property type="entry name" value="HISTIDINE KINASE 1"/>
    <property type="match status" value="1"/>
</dbReference>
<dbReference type="InterPro" id="IPR003661">
    <property type="entry name" value="HisK_dim/P_dom"/>
</dbReference>
<proteinExistence type="predicted"/>
<feature type="domain" description="Histidine kinase" evidence="7">
    <location>
        <begin position="180"/>
        <end position="391"/>
    </location>
</feature>
<dbReference type="InterPro" id="IPR003594">
    <property type="entry name" value="HATPase_dom"/>
</dbReference>
<dbReference type="EC" id="2.7.13.3" evidence="2"/>
<dbReference type="InterPro" id="IPR003018">
    <property type="entry name" value="GAF"/>
</dbReference>
<dbReference type="CDD" id="cd00082">
    <property type="entry name" value="HisKA"/>
    <property type="match status" value="1"/>
</dbReference>
<keyword evidence="6" id="KW-0902">Two-component regulatory system</keyword>
<evidence type="ECO:0000256" key="1">
    <source>
        <dbReference type="ARBA" id="ARBA00000085"/>
    </source>
</evidence>
<dbReference type="InterPro" id="IPR004358">
    <property type="entry name" value="Sig_transdc_His_kin-like_C"/>
</dbReference>
<gene>
    <name evidence="8" type="ORF">JMJ55_11380</name>
</gene>
<evidence type="ECO:0000256" key="5">
    <source>
        <dbReference type="ARBA" id="ARBA00022777"/>
    </source>
</evidence>
<dbReference type="Pfam" id="PF01590">
    <property type="entry name" value="GAF"/>
    <property type="match status" value="1"/>
</dbReference>
<evidence type="ECO:0000256" key="4">
    <source>
        <dbReference type="ARBA" id="ARBA00022679"/>
    </source>
</evidence>
<dbReference type="PRINTS" id="PR00344">
    <property type="entry name" value="BCTRLSENSOR"/>
</dbReference>
<evidence type="ECO:0000256" key="2">
    <source>
        <dbReference type="ARBA" id="ARBA00012438"/>
    </source>
</evidence>
<dbReference type="InterPro" id="IPR036890">
    <property type="entry name" value="HATPase_C_sf"/>
</dbReference>
<evidence type="ECO:0000256" key="3">
    <source>
        <dbReference type="ARBA" id="ARBA00022553"/>
    </source>
</evidence>
<evidence type="ECO:0000313" key="9">
    <source>
        <dbReference type="Proteomes" id="UP000606490"/>
    </source>
</evidence>
<protein>
    <recommendedName>
        <fullName evidence="2">histidine kinase</fullName>
        <ecNumber evidence="2">2.7.13.3</ecNumber>
    </recommendedName>
</protein>
<accession>A0ABS1V2J7</accession>
<dbReference type="Gene3D" id="3.30.450.40">
    <property type="match status" value="1"/>
</dbReference>
<dbReference type="InterPro" id="IPR050736">
    <property type="entry name" value="Sensor_HK_Regulatory"/>
</dbReference>
<evidence type="ECO:0000313" key="8">
    <source>
        <dbReference type="EMBL" id="MBL6455927.1"/>
    </source>
</evidence>
<dbReference type="InterPro" id="IPR005467">
    <property type="entry name" value="His_kinase_dom"/>
</dbReference>
<keyword evidence="3" id="KW-0597">Phosphoprotein</keyword>
<dbReference type="InterPro" id="IPR036097">
    <property type="entry name" value="HisK_dim/P_sf"/>
</dbReference>
<dbReference type="RefSeq" id="WP_202825675.1">
    <property type="nucleotide sequence ID" value="NZ_JAEUXJ010000004.1"/>
</dbReference>
<dbReference type="SMART" id="SM00388">
    <property type="entry name" value="HisKA"/>
    <property type="match status" value="1"/>
</dbReference>
<evidence type="ECO:0000256" key="6">
    <source>
        <dbReference type="ARBA" id="ARBA00023012"/>
    </source>
</evidence>
<dbReference type="Pfam" id="PF00512">
    <property type="entry name" value="HisKA"/>
    <property type="match status" value="1"/>
</dbReference>
<dbReference type="CDD" id="cd00075">
    <property type="entry name" value="HATPase"/>
    <property type="match status" value="1"/>
</dbReference>
<dbReference type="SMART" id="SM00387">
    <property type="entry name" value="HATPase_c"/>
    <property type="match status" value="1"/>
</dbReference>
<organism evidence="8 9">
    <name type="scientific">Belnapia mucosa</name>
    <dbReference type="NCBI Taxonomy" id="2804532"/>
    <lineage>
        <taxon>Bacteria</taxon>
        <taxon>Pseudomonadati</taxon>
        <taxon>Pseudomonadota</taxon>
        <taxon>Alphaproteobacteria</taxon>
        <taxon>Acetobacterales</taxon>
        <taxon>Roseomonadaceae</taxon>
        <taxon>Belnapia</taxon>
    </lineage>
</organism>
<dbReference type="Proteomes" id="UP000606490">
    <property type="component" value="Unassembled WGS sequence"/>
</dbReference>
<dbReference type="EMBL" id="JAEUXJ010000004">
    <property type="protein sequence ID" value="MBL6455927.1"/>
    <property type="molecule type" value="Genomic_DNA"/>
</dbReference>
<dbReference type="SMART" id="SM00065">
    <property type="entry name" value="GAF"/>
    <property type="match status" value="1"/>
</dbReference>
<dbReference type="SUPFAM" id="SSF55874">
    <property type="entry name" value="ATPase domain of HSP90 chaperone/DNA topoisomerase II/histidine kinase"/>
    <property type="match status" value="1"/>
</dbReference>
<dbReference type="SUPFAM" id="SSF47384">
    <property type="entry name" value="Homodimeric domain of signal transducing histidine kinase"/>
    <property type="match status" value="1"/>
</dbReference>
<evidence type="ECO:0000259" key="7">
    <source>
        <dbReference type="PROSITE" id="PS50109"/>
    </source>
</evidence>
<sequence length="391" mass="42639">MAEDFAEDVARIGEITIIPTILDVVCRVTGLRFAAIARVTEGRWIACAVRDEIAFGLAPGGELAVETTLCHEVRCEQRLVVIDDVAADPVYRHHHTPAQYGFRSYISVPIRRPDGSFFGTLCAIDPAPNRLATPDTIGMFEMFAQVIGHYLGTIDQARANEVRLLDERKAAALREQFIAVLGHDLRNPLAAIDGGVRLLRKTPLNAQALTLLGMMQASVVRMGGLIDAVVDFARFRLGGGLALDREAVPIEALLRQVVAELQAGRQDWPVETAFDLPPIMSGDRRRLAQLASNLLGNAMSHGAPDLPVRLEARVEAGWFELIVANGGEPIPPEIRESIFEPFARGSLRPHQGGLGLGLYIARRIAEAHGGRIELASTPEETRFTFRMPVAG</sequence>
<comment type="catalytic activity">
    <reaction evidence="1">
        <text>ATP + protein L-histidine = ADP + protein N-phospho-L-histidine.</text>
        <dbReference type="EC" id="2.7.13.3"/>
    </reaction>
</comment>
<dbReference type="Pfam" id="PF02518">
    <property type="entry name" value="HATPase_c"/>
    <property type="match status" value="1"/>
</dbReference>
<dbReference type="PROSITE" id="PS50109">
    <property type="entry name" value="HIS_KIN"/>
    <property type="match status" value="1"/>
</dbReference>
<dbReference type="GO" id="GO:0016301">
    <property type="term" value="F:kinase activity"/>
    <property type="evidence" value="ECO:0007669"/>
    <property type="project" value="UniProtKB-KW"/>
</dbReference>
<dbReference type="Gene3D" id="1.10.287.130">
    <property type="match status" value="1"/>
</dbReference>
<keyword evidence="5 8" id="KW-0418">Kinase</keyword>
<reference evidence="8 9" key="1">
    <citation type="submission" date="2021-01" db="EMBL/GenBank/DDBJ databases">
        <title>Belnapia mucosa sp. nov. and Belnapia arida sp. nov., isolated from the Tabernas Desert (Almeria, Spain).</title>
        <authorList>
            <person name="Molina-Menor E."/>
            <person name="Vidal-Verdu A."/>
            <person name="Calonge A."/>
            <person name="Satari L."/>
            <person name="Pereto Magraner J."/>
            <person name="Porcar Miralles M."/>
        </authorList>
    </citation>
    <scope>NUCLEOTIDE SEQUENCE [LARGE SCALE GENOMIC DNA]</scope>
    <source>
        <strain evidence="8 9">T6</strain>
    </source>
</reference>
<dbReference type="Gene3D" id="3.30.565.10">
    <property type="entry name" value="Histidine kinase-like ATPase, C-terminal domain"/>
    <property type="match status" value="1"/>
</dbReference>
<dbReference type="PANTHER" id="PTHR43711">
    <property type="entry name" value="TWO-COMPONENT HISTIDINE KINASE"/>
    <property type="match status" value="1"/>
</dbReference>
<dbReference type="SUPFAM" id="SSF55781">
    <property type="entry name" value="GAF domain-like"/>
    <property type="match status" value="1"/>
</dbReference>
<keyword evidence="4" id="KW-0808">Transferase</keyword>
<dbReference type="InterPro" id="IPR029016">
    <property type="entry name" value="GAF-like_dom_sf"/>
</dbReference>
<name>A0ABS1V2J7_9PROT</name>
<comment type="caution">
    <text evidence="8">The sequence shown here is derived from an EMBL/GenBank/DDBJ whole genome shotgun (WGS) entry which is preliminary data.</text>
</comment>